<dbReference type="PANTHER" id="PTHR13774:SF17">
    <property type="entry name" value="PHENAZINE BIOSYNTHESIS-LIKE DOMAIN-CONTAINING PROTEIN"/>
    <property type="match status" value="1"/>
</dbReference>
<keyword evidence="2" id="KW-0413">Isomerase</keyword>
<gene>
    <name evidence="4" type="ORF">VSU01S_36810</name>
</gene>
<comment type="caution">
    <text evidence="4">The sequence shown here is derived from an EMBL/GenBank/DDBJ whole genome shotgun (WGS) entry which is preliminary data.</text>
</comment>
<comment type="similarity">
    <text evidence="1">Belongs to the PhzF family.</text>
</comment>
<dbReference type="AlphaFoldDB" id="A0A511QXH4"/>
<protein>
    <submittedName>
        <fullName evidence="4">Phenazine biosynthesis protein PhzF</fullName>
    </submittedName>
</protein>
<dbReference type="InterPro" id="IPR003719">
    <property type="entry name" value="Phenazine_PhzF-like"/>
</dbReference>
<organism evidence="4 5">
    <name type="scientific">Vibrio superstes NBRC 103154</name>
    <dbReference type="NCBI Taxonomy" id="1219062"/>
    <lineage>
        <taxon>Bacteria</taxon>
        <taxon>Pseudomonadati</taxon>
        <taxon>Pseudomonadota</taxon>
        <taxon>Gammaproteobacteria</taxon>
        <taxon>Vibrionales</taxon>
        <taxon>Vibrionaceae</taxon>
        <taxon>Vibrio</taxon>
    </lineage>
</organism>
<evidence type="ECO:0000256" key="1">
    <source>
        <dbReference type="ARBA" id="ARBA00008270"/>
    </source>
</evidence>
<name>A0A511QXH4_9VIBR</name>
<dbReference type="Pfam" id="PF02567">
    <property type="entry name" value="PhzC-PhzF"/>
    <property type="match status" value="1"/>
</dbReference>
<dbReference type="NCBIfam" id="TIGR00654">
    <property type="entry name" value="PhzF_family"/>
    <property type="match status" value="1"/>
</dbReference>
<evidence type="ECO:0000313" key="5">
    <source>
        <dbReference type="Proteomes" id="UP000321113"/>
    </source>
</evidence>
<sequence>MELSIYQVDAFASETFTGNPAGVCITNKPLSDELMLSIAREIAVSETAFLSRENMNLRWFTPEVEVKLCGHGTLSVAHILAETGEAKVGDLMTFNSLSGPLSAKITDTDIELNFPTATLTSEQPLDTQLLKALGLKEDDILSSANFDSKQLIEVVDEQVVMSLSPDFIAMKKLSGRGVVITSASNKPDLDFLSRYFAPWVGVDEDPVTGSNHCALSLFWGEKLGKTELKAYQASARGGYIDMRLLPDNRTTLIGKAITTIKGVMFV</sequence>
<evidence type="ECO:0000256" key="2">
    <source>
        <dbReference type="ARBA" id="ARBA00023235"/>
    </source>
</evidence>
<evidence type="ECO:0000256" key="3">
    <source>
        <dbReference type="PIRSR" id="PIRSR016184-1"/>
    </source>
</evidence>
<dbReference type="GO" id="GO:0005737">
    <property type="term" value="C:cytoplasm"/>
    <property type="evidence" value="ECO:0007669"/>
    <property type="project" value="TreeGrafter"/>
</dbReference>
<dbReference type="Gene3D" id="3.10.310.10">
    <property type="entry name" value="Diaminopimelate Epimerase, Chain A, domain 1"/>
    <property type="match status" value="2"/>
</dbReference>
<dbReference type="SUPFAM" id="SSF54506">
    <property type="entry name" value="Diaminopimelate epimerase-like"/>
    <property type="match status" value="1"/>
</dbReference>
<dbReference type="PIRSF" id="PIRSF016184">
    <property type="entry name" value="PhzC_PhzF"/>
    <property type="match status" value="1"/>
</dbReference>
<dbReference type="PANTHER" id="PTHR13774">
    <property type="entry name" value="PHENAZINE BIOSYNTHESIS PROTEIN"/>
    <property type="match status" value="1"/>
</dbReference>
<dbReference type="GO" id="GO:0016853">
    <property type="term" value="F:isomerase activity"/>
    <property type="evidence" value="ECO:0007669"/>
    <property type="project" value="UniProtKB-KW"/>
</dbReference>
<reference evidence="4 5" key="1">
    <citation type="submission" date="2019-07" db="EMBL/GenBank/DDBJ databases">
        <title>Whole genome shotgun sequence of Vibrio superstes NBRC 103154.</title>
        <authorList>
            <person name="Hosoyama A."/>
            <person name="Uohara A."/>
            <person name="Ohji S."/>
            <person name="Ichikawa N."/>
        </authorList>
    </citation>
    <scope>NUCLEOTIDE SEQUENCE [LARGE SCALE GENOMIC DNA]</scope>
    <source>
        <strain evidence="4 5">NBRC 103154</strain>
    </source>
</reference>
<dbReference type="Proteomes" id="UP000321113">
    <property type="component" value="Unassembled WGS sequence"/>
</dbReference>
<dbReference type="OrthoDB" id="9788221at2"/>
<proteinExistence type="inferred from homology"/>
<feature type="active site" evidence="3">
    <location>
        <position position="46"/>
    </location>
</feature>
<dbReference type="RefSeq" id="WP_119010297.1">
    <property type="nucleotide sequence ID" value="NZ_BJXK01000023.1"/>
</dbReference>
<accession>A0A511QXH4</accession>
<keyword evidence="5" id="KW-1185">Reference proteome</keyword>
<dbReference type="EMBL" id="BJXK01000023">
    <property type="protein sequence ID" value="GEM81436.1"/>
    <property type="molecule type" value="Genomic_DNA"/>
</dbReference>
<evidence type="ECO:0000313" key="4">
    <source>
        <dbReference type="EMBL" id="GEM81436.1"/>
    </source>
</evidence>